<proteinExistence type="predicted"/>
<accession>A0A816KGN1</accession>
<organism evidence="2">
    <name type="scientific">Brassica napus</name>
    <name type="common">Rape</name>
    <dbReference type="NCBI Taxonomy" id="3708"/>
    <lineage>
        <taxon>Eukaryota</taxon>
        <taxon>Viridiplantae</taxon>
        <taxon>Streptophyta</taxon>
        <taxon>Embryophyta</taxon>
        <taxon>Tracheophyta</taxon>
        <taxon>Spermatophyta</taxon>
        <taxon>Magnoliopsida</taxon>
        <taxon>eudicotyledons</taxon>
        <taxon>Gunneridae</taxon>
        <taxon>Pentapetalae</taxon>
        <taxon>rosids</taxon>
        <taxon>malvids</taxon>
        <taxon>Brassicales</taxon>
        <taxon>Brassicaceae</taxon>
        <taxon>Brassiceae</taxon>
        <taxon>Brassica</taxon>
    </lineage>
</organism>
<sequence length="38" mass="4276">MALLRRTRSGALDPAIDPQVRAEQSEHLEMTSRSIQNP</sequence>
<feature type="region of interest" description="Disordered" evidence="1">
    <location>
        <begin position="1"/>
        <end position="38"/>
    </location>
</feature>
<evidence type="ECO:0000256" key="1">
    <source>
        <dbReference type="SAM" id="MobiDB-lite"/>
    </source>
</evidence>
<dbReference type="Proteomes" id="UP001295469">
    <property type="component" value="Chromosome C02"/>
</dbReference>
<gene>
    <name evidence="2" type="ORF">DARMORV10_C02P50020.1</name>
</gene>
<evidence type="ECO:0000313" key="2">
    <source>
        <dbReference type="EMBL" id="CAF1919779.1"/>
    </source>
</evidence>
<dbReference type="AlphaFoldDB" id="A0A816KGN1"/>
<protein>
    <submittedName>
        <fullName evidence="2">(rape) hypothetical protein</fullName>
    </submittedName>
</protein>
<name>A0A816KGN1_BRANA</name>
<reference evidence="2" key="1">
    <citation type="submission" date="2021-01" db="EMBL/GenBank/DDBJ databases">
        <authorList>
            <consortium name="Genoscope - CEA"/>
            <person name="William W."/>
        </authorList>
    </citation>
    <scope>NUCLEOTIDE SEQUENCE</scope>
</reference>
<dbReference type="EMBL" id="HG994366">
    <property type="protein sequence ID" value="CAF1919779.1"/>
    <property type="molecule type" value="Genomic_DNA"/>
</dbReference>